<name>A0ABY1JEY1_9BACT</name>
<keyword evidence="2" id="KW-1185">Reference proteome</keyword>
<dbReference type="Gene3D" id="2.60.120.580">
    <property type="entry name" value="Acetamidase/Formamidase-like domains"/>
    <property type="match status" value="2"/>
</dbReference>
<dbReference type="EMBL" id="FSQZ01000001">
    <property type="protein sequence ID" value="SIN75738.1"/>
    <property type="molecule type" value="Genomic_DNA"/>
</dbReference>
<sequence>MAQTIINAKEMVWVLDPNQPFAGPVRDGGIIVARVSPGCWGAMITPDYPSGHEVTKPIAVEGADVGDSIMIRVRKINVLSLATTSGTDVPQEGHFVGDPFVAKKCPSCGTINPETYVEGVGEDAIRCKKCGAPVHPFLYGNTYTILMDDERKVGVTVPPQVAREIACDAAHFSALPPESKQYSANLMARGDLPGLIAPLRPMVGNLGTCPAVAMPSSHNAGDFGSFLVGAPHEYGLTEEQLRLRTDGHMDINEVVEGSVVIAPVKVKGGGVYVGDVHAMMGDGEIAGHTTDVTAEVILEVKVLKGLSLDGPIVLPRACDLPAIVARRSEEILNRARRIASLYGFEVEDEALPIQMVGSGKNLNEACDNGLKRLSELTGLSLDEVKNRCTITGQVEIGRLPGVVHVSMLVPRKILEKVGLWNVVASQYDYACQRA</sequence>
<dbReference type="PANTHER" id="PTHR31891:SF1">
    <property type="entry name" value="FORMAMIDASE C869.04-RELATED"/>
    <property type="match status" value="1"/>
</dbReference>
<organism evidence="1 2">
    <name type="scientific">Acetomicrobium flavidum</name>
    <dbReference type="NCBI Taxonomy" id="49896"/>
    <lineage>
        <taxon>Bacteria</taxon>
        <taxon>Thermotogati</taxon>
        <taxon>Synergistota</taxon>
        <taxon>Synergistia</taxon>
        <taxon>Synergistales</taxon>
        <taxon>Acetomicrobiaceae</taxon>
        <taxon>Acetomicrobium</taxon>
    </lineage>
</organism>
<protein>
    <submittedName>
        <fullName evidence="1">Acetamidase/formamidase</fullName>
    </submittedName>
</protein>
<dbReference type="PANTHER" id="PTHR31891">
    <property type="entry name" value="FORMAMIDASE C869.04-RELATED"/>
    <property type="match status" value="1"/>
</dbReference>
<dbReference type="InterPro" id="IPR004304">
    <property type="entry name" value="FmdA_AmdA"/>
</dbReference>
<reference evidence="1 2" key="1">
    <citation type="submission" date="2016-11" db="EMBL/GenBank/DDBJ databases">
        <authorList>
            <person name="Varghese N."/>
            <person name="Submissions S."/>
        </authorList>
    </citation>
    <scope>NUCLEOTIDE SEQUENCE [LARGE SCALE GENOMIC DNA]</scope>
    <source>
        <strain evidence="1 2">DSM 20664</strain>
    </source>
</reference>
<dbReference type="RefSeq" id="WP_014807258.1">
    <property type="nucleotide sequence ID" value="NZ_FSQZ01000001.1"/>
</dbReference>
<gene>
    <name evidence="1" type="ORF">SAMN05444368_1740</name>
</gene>
<comment type="caution">
    <text evidence="1">The sequence shown here is derived from an EMBL/GenBank/DDBJ whole genome shotgun (WGS) entry which is preliminary data.</text>
</comment>
<dbReference type="SUPFAM" id="SSF141130">
    <property type="entry name" value="Acetamidase/Formamidase-like"/>
    <property type="match status" value="1"/>
</dbReference>
<dbReference type="Pfam" id="PF03069">
    <property type="entry name" value="FmdA_AmdA"/>
    <property type="match status" value="1"/>
</dbReference>
<accession>A0ABY1JEY1</accession>
<dbReference type="Proteomes" id="UP000185093">
    <property type="component" value="Unassembled WGS sequence"/>
</dbReference>
<evidence type="ECO:0000313" key="1">
    <source>
        <dbReference type="EMBL" id="SIN75738.1"/>
    </source>
</evidence>
<proteinExistence type="predicted"/>
<evidence type="ECO:0000313" key="2">
    <source>
        <dbReference type="Proteomes" id="UP000185093"/>
    </source>
</evidence>